<dbReference type="RefSeq" id="WP_047760536.1">
    <property type="nucleotide sequence ID" value="NZ_CP091510.1"/>
</dbReference>
<evidence type="ECO:0008006" key="3">
    <source>
        <dbReference type="Google" id="ProtNLM"/>
    </source>
</evidence>
<comment type="caution">
    <text evidence="1">The sequence shown here is derived from an EMBL/GenBank/DDBJ whole genome shotgun (WGS) entry which is preliminary data.</text>
</comment>
<dbReference type="PROSITE" id="PS51257">
    <property type="entry name" value="PROKAR_LIPOPROTEIN"/>
    <property type="match status" value="1"/>
</dbReference>
<sequence>MRYAALTFVLLLGACASWQGKEYAVGAYTASGQPVNKHFKINSNKAGIEVARDSLCKVYPNAIIRVYNNITRQEVVEYSPYSCRTRR</sequence>
<proteinExistence type="predicted"/>
<evidence type="ECO:0000313" key="2">
    <source>
        <dbReference type="Proteomes" id="UP000036027"/>
    </source>
</evidence>
<gene>
    <name evidence="1" type="ORF">PL75_03550</name>
</gene>
<dbReference type="Proteomes" id="UP000036027">
    <property type="component" value="Unassembled WGS sequence"/>
</dbReference>
<dbReference type="PATRIC" id="fig|1470200.3.peg.1826"/>
<name>A0A0J1C4R3_9NEIS</name>
<dbReference type="EMBL" id="JTDO01000004">
    <property type="protein sequence ID" value="KLT73303.1"/>
    <property type="molecule type" value="Genomic_DNA"/>
</dbReference>
<reference evidence="1 2" key="1">
    <citation type="submission" date="2014-11" db="EMBL/GenBank/DDBJ databases">
        <title>Genome of a novel goose pathogen.</title>
        <authorList>
            <person name="Hansen C.M."/>
            <person name="Hueffer K."/>
            <person name="Choi S.C."/>
        </authorList>
    </citation>
    <scope>NUCLEOTIDE SEQUENCE [LARGE SCALE GENOMIC DNA]</scope>
    <source>
        <strain evidence="1 2">KH1503</strain>
    </source>
</reference>
<protein>
    <recommendedName>
        <fullName evidence="3">Lipoprotein</fullName>
    </recommendedName>
</protein>
<accession>A0A0J1C4R3</accession>
<organism evidence="1 2">
    <name type="scientific">Neisseria arctica</name>
    <dbReference type="NCBI Taxonomy" id="1470200"/>
    <lineage>
        <taxon>Bacteria</taxon>
        <taxon>Pseudomonadati</taxon>
        <taxon>Pseudomonadota</taxon>
        <taxon>Betaproteobacteria</taxon>
        <taxon>Neisseriales</taxon>
        <taxon>Neisseriaceae</taxon>
        <taxon>Neisseria</taxon>
    </lineage>
</organism>
<dbReference type="OrthoDB" id="8602511at2"/>
<keyword evidence="2" id="KW-1185">Reference proteome</keyword>
<evidence type="ECO:0000313" key="1">
    <source>
        <dbReference type="EMBL" id="KLT73303.1"/>
    </source>
</evidence>
<dbReference type="AlphaFoldDB" id="A0A0J1C4R3"/>
<dbReference type="STRING" id="1470200.PL75_03550"/>